<dbReference type="InterPro" id="IPR011020">
    <property type="entry name" value="HTTM-like"/>
</dbReference>
<dbReference type="PANTHER" id="PTHR12639:SF7">
    <property type="entry name" value="HTTM DOMAIN-CONTAINING PROTEIN"/>
    <property type="match status" value="1"/>
</dbReference>
<dbReference type="GO" id="GO:0008488">
    <property type="term" value="F:gamma-glutamyl carboxylase activity"/>
    <property type="evidence" value="ECO:0007669"/>
    <property type="project" value="InterPro"/>
</dbReference>
<dbReference type="InterPro" id="IPR007782">
    <property type="entry name" value="VKG_COase"/>
</dbReference>
<feature type="transmembrane region" description="Helical" evidence="7">
    <location>
        <begin position="136"/>
        <end position="155"/>
    </location>
</feature>
<feature type="transmembrane region" description="Helical" evidence="7">
    <location>
        <begin position="36"/>
        <end position="55"/>
    </location>
</feature>
<sequence>MEATTRKVPSQKSSQMAPTSSWGQAVRQWLQTPVDIAVLVYFRIAFGAIMIWEMWRYTDRGWISRYWIEPSFNFTYYGFDWVQPWPGIGMYIHFGVMALLALFILLGLWYRFSTILFFLGFSYIFLLEQAQYLNHFYLIILISFIMIFLPANRAFSVDAWRSGSRFGKLSASRSDWMPGWSLWLLRFQIAVPYFFGGIAKLNGDWLQAQPMEIWLASRTDFPLIGQYFTEKWMVYGISYGGLLLDLLVVPFLLWRKTRPFAFIAALTFHLMNVRLFSIGIFPWFMIAATAVFFDPSWPRQLLKSLGFSKQTEPKPDKISLSKIGFALLASYVLLQILLPLRHYIIPGNVSWTEDGHRFAWHMKLRDKDADITFFITDEAGERWQADSSLHLTARQQRKMSTRPYMVVQYAHFLAAEMAEQGQGEVVVQAEAWVSLNGRSPQQLIDPTVNLAAQPRTIWPVEWVLPLTTPLFPNNP</sequence>
<evidence type="ECO:0000256" key="1">
    <source>
        <dbReference type="ARBA" id="ARBA00004127"/>
    </source>
</evidence>
<reference evidence="9" key="1">
    <citation type="submission" date="2018-06" db="EMBL/GenBank/DDBJ databases">
        <authorList>
            <person name="Zhirakovskaya E."/>
        </authorList>
    </citation>
    <scope>NUCLEOTIDE SEQUENCE</scope>
</reference>
<feature type="domain" description="HTTM-like" evidence="8">
    <location>
        <begin position="31"/>
        <end position="297"/>
    </location>
</feature>
<evidence type="ECO:0000256" key="2">
    <source>
        <dbReference type="ARBA" id="ARBA00022692"/>
    </source>
</evidence>
<evidence type="ECO:0000256" key="6">
    <source>
        <dbReference type="ARBA" id="ARBA00023239"/>
    </source>
</evidence>
<feature type="transmembrane region" description="Helical" evidence="7">
    <location>
        <begin position="176"/>
        <end position="195"/>
    </location>
</feature>
<dbReference type="GO" id="GO:0012505">
    <property type="term" value="C:endomembrane system"/>
    <property type="evidence" value="ECO:0007669"/>
    <property type="project" value="UniProtKB-SubCell"/>
</dbReference>
<evidence type="ECO:0000256" key="7">
    <source>
        <dbReference type="SAM" id="Phobius"/>
    </source>
</evidence>
<feature type="transmembrane region" description="Helical" evidence="7">
    <location>
        <begin position="323"/>
        <end position="340"/>
    </location>
</feature>
<evidence type="ECO:0000256" key="5">
    <source>
        <dbReference type="ARBA" id="ARBA00023157"/>
    </source>
</evidence>
<dbReference type="Pfam" id="PF22777">
    <property type="entry name" value="VKGC_lumenal_dom"/>
    <property type="match status" value="1"/>
</dbReference>
<dbReference type="GO" id="GO:0019842">
    <property type="term" value="F:vitamin binding"/>
    <property type="evidence" value="ECO:0007669"/>
    <property type="project" value="TreeGrafter"/>
</dbReference>
<keyword evidence="2 7" id="KW-0812">Transmembrane</keyword>
<evidence type="ECO:0000256" key="4">
    <source>
        <dbReference type="ARBA" id="ARBA00023136"/>
    </source>
</evidence>
<feature type="transmembrane region" description="Helical" evidence="7">
    <location>
        <begin position="232"/>
        <end position="254"/>
    </location>
</feature>
<keyword evidence="4 7" id="KW-0472">Membrane</keyword>
<dbReference type="AlphaFoldDB" id="A0A3B0VTL5"/>
<protein>
    <submittedName>
        <fullName evidence="9">Vitamin K-dependent gamma-carboxylase</fullName>
    </submittedName>
</protein>
<keyword evidence="6" id="KW-0456">Lyase</keyword>
<dbReference type="EMBL" id="UOEU01001091">
    <property type="protein sequence ID" value="VAW43483.1"/>
    <property type="molecule type" value="Genomic_DNA"/>
</dbReference>
<dbReference type="SMART" id="SM00752">
    <property type="entry name" value="HTTM"/>
    <property type="match status" value="1"/>
</dbReference>
<organism evidence="9">
    <name type="scientific">hydrothermal vent metagenome</name>
    <dbReference type="NCBI Taxonomy" id="652676"/>
    <lineage>
        <taxon>unclassified sequences</taxon>
        <taxon>metagenomes</taxon>
        <taxon>ecological metagenomes</taxon>
    </lineage>
</organism>
<feature type="transmembrane region" description="Helical" evidence="7">
    <location>
        <begin position="275"/>
        <end position="293"/>
    </location>
</feature>
<proteinExistence type="predicted"/>
<evidence type="ECO:0000256" key="3">
    <source>
        <dbReference type="ARBA" id="ARBA00022989"/>
    </source>
</evidence>
<keyword evidence="3 7" id="KW-1133">Transmembrane helix</keyword>
<gene>
    <name evidence="9" type="ORF">MNBD_CHLOROFLEXI01-3406</name>
</gene>
<dbReference type="Pfam" id="PF05090">
    <property type="entry name" value="HTTM"/>
    <property type="match status" value="1"/>
</dbReference>
<feature type="transmembrane region" description="Helical" evidence="7">
    <location>
        <begin position="99"/>
        <end position="124"/>
    </location>
</feature>
<accession>A0A3B0VTL5</accession>
<dbReference type="InterPro" id="IPR053934">
    <property type="entry name" value="HTTM_dom"/>
</dbReference>
<name>A0A3B0VTL5_9ZZZZ</name>
<dbReference type="PANTHER" id="PTHR12639">
    <property type="entry name" value="VITAMIN K-DEPENDENT GAMMA-CARBOXYLASE"/>
    <property type="match status" value="1"/>
</dbReference>
<evidence type="ECO:0000259" key="8">
    <source>
        <dbReference type="SMART" id="SM00752"/>
    </source>
</evidence>
<dbReference type="InterPro" id="IPR053935">
    <property type="entry name" value="VKGC_lumenal_dom"/>
</dbReference>
<keyword evidence="5" id="KW-1015">Disulfide bond</keyword>
<comment type="subcellular location">
    <subcellularLocation>
        <location evidence="1">Endomembrane system</location>
        <topology evidence="1">Multi-pass membrane protein</topology>
    </subcellularLocation>
</comment>
<evidence type="ECO:0000313" key="9">
    <source>
        <dbReference type="EMBL" id="VAW43483.1"/>
    </source>
</evidence>